<reference evidence="2" key="1">
    <citation type="submission" date="2021-04" db="EMBL/GenBank/DDBJ databases">
        <title>Biosynthetic gene clusters of Dactylosporangioum roseum.</title>
        <authorList>
            <person name="Hartkoorn R.C."/>
            <person name="Beaudoing E."/>
            <person name="Hot D."/>
            <person name="Moureu S."/>
        </authorList>
    </citation>
    <scope>NUCLEOTIDE SEQUENCE</scope>
    <source>
        <strain evidence="2">NRRL B-16295</strain>
    </source>
</reference>
<feature type="transmembrane region" description="Helical" evidence="1">
    <location>
        <begin position="206"/>
        <end position="224"/>
    </location>
</feature>
<feature type="transmembrane region" description="Helical" evidence="1">
    <location>
        <begin position="12"/>
        <end position="30"/>
    </location>
</feature>
<feature type="transmembrane region" description="Helical" evidence="1">
    <location>
        <begin position="89"/>
        <end position="110"/>
    </location>
</feature>
<name>A0ABY5Z7T4_9ACTN</name>
<dbReference type="EMBL" id="CP073721">
    <property type="protein sequence ID" value="UWZ38096.1"/>
    <property type="molecule type" value="Genomic_DNA"/>
</dbReference>
<dbReference type="Proteomes" id="UP001058271">
    <property type="component" value="Chromosome"/>
</dbReference>
<evidence type="ECO:0000256" key="1">
    <source>
        <dbReference type="SAM" id="Phobius"/>
    </source>
</evidence>
<gene>
    <name evidence="2" type="ORF">Drose_07495</name>
</gene>
<keyword evidence="3" id="KW-1185">Reference proteome</keyword>
<protein>
    <submittedName>
        <fullName evidence="2">Uncharacterized protein</fullName>
    </submittedName>
</protein>
<keyword evidence="1" id="KW-0472">Membrane</keyword>
<sequence length="322" mass="34476">MGAQLTDRQWLLPLLPAFPLVLLVLRLWYLSRQNLETMLLLVQYVSPLGLLSTLTIALLWVFPATILLTRALGALLLVSDPHRAARSRLARVAGRIPDWVVVVAVVVGALTWQLRFLPTLVMATLSILGLVIRQRVANVGAYAAATGVVLPFVVALLEYTSFGPAIVDAIREGEAVTVLLLALPPAATPLLTGPVPARAAQAVTHWPAGCAAFAAPFLIGVIFLRAPILPTVAMEVDDGVLVGSVITVDDRMTTVIDTGGAVRFVLNDHVRSKTLCDAGDRPPASRVTVHGWSVERTALSWIAPARRPAAIDPRCEGRATSR</sequence>
<accession>A0ABY5Z7T4</accession>
<proteinExistence type="predicted"/>
<evidence type="ECO:0000313" key="3">
    <source>
        <dbReference type="Proteomes" id="UP001058271"/>
    </source>
</evidence>
<keyword evidence="1" id="KW-1133">Transmembrane helix</keyword>
<organism evidence="2 3">
    <name type="scientific">Dactylosporangium roseum</name>
    <dbReference type="NCBI Taxonomy" id="47989"/>
    <lineage>
        <taxon>Bacteria</taxon>
        <taxon>Bacillati</taxon>
        <taxon>Actinomycetota</taxon>
        <taxon>Actinomycetes</taxon>
        <taxon>Micromonosporales</taxon>
        <taxon>Micromonosporaceae</taxon>
        <taxon>Dactylosporangium</taxon>
    </lineage>
</organism>
<evidence type="ECO:0000313" key="2">
    <source>
        <dbReference type="EMBL" id="UWZ38096.1"/>
    </source>
</evidence>
<keyword evidence="1" id="KW-0812">Transmembrane</keyword>
<feature type="transmembrane region" description="Helical" evidence="1">
    <location>
        <begin position="139"/>
        <end position="157"/>
    </location>
</feature>
<feature type="transmembrane region" description="Helical" evidence="1">
    <location>
        <begin position="50"/>
        <end position="77"/>
    </location>
</feature>